<evidence type="ECO:0000259" key="7">
    <source>
        <dbReference type="SMART" id="SM00642"/>
    </source>
</evidence>
<dbReference type="Pfam" id="PF02922">
    <property type="entry name" value="CBM_48"/>
    <property type="match status" value="1"/>
</dbReference>
<dbReference type="OrthoDB" id="9800174at2"/>
<dbReference type="Gene3D" id="3.20.20.80">
    <property type="entry name" value="Glycosidases"/>
    <property type="match status" value="1"/>
</dbReference>
<dbReference type="CDD" id="cd11321">
    <property type="entry name" value="AmyAc_bac_euk_BE"/>
    <property type="match status" value="1"/>
</dbReference>
<feature type="active site" description="Nucleophile" evidence="6">
    <location>
        <position position="335"/>
    </location>
</feature>
<keyword evidence="9" id="KW-1185">Reference proteome</keyword>
<dbReference type="SUPFAM" id="SSF81296">
    <property type="entry name" value="E set domains"/>
    <property type="match status" value="1"/>
</dbReference>
<dbReference type="GO" id="GO:0003844">
    <property type="term" value="F:1,4-alpha-glucan branching enzyme activity"/>
    <property type="evidence" value="ECO:0007669"/>
    <property type="project" value="UniProtKB-EC"/>
</dbReference>
<proteinExistence type="inferred from homology"/>
<dbReference type="GO" id="GO:0005737">
    <property type="term" value="C:cytoplasm"/>
    <property type="evidence" value="ECO:0007669"/>
    <property type="project" value="TreeGrafter"/>
</dbReference>
<name>A0A1T5C775_9FIRM</name>
<feature type="domain" description="Glycosyl hydrolase family 13 catalytic" evidence="7">
    <location>
        <begin position="193"/>
        <end position="543"/>
    </location>
</feature>
<comment type="catalytic activity">
    <reaction evidence="1">
        <text>Transfers a segment of a (1-&gt;4)-alpha-D-glucan chain to a primary hydroxy group in a similar glucan chain.</text>
        <dbReference type="EC" id="2.4.1.18"/>
    </reaction>
</comment>
<organism evidence="8 9">
    <name type="scientific">Acetoanaerobium noterae</name>
    <dbReference type="NCBI Taxonomy" id="745369"/>
    <lineage>
        <taxon>Bacteria</taxon>
        <taxon>Bacillati</taxon>
        <taxon>Bacillota</taxon>
        <taxon>Clostridia</taxon>
        <taxon>Peptostreptococcales</taxon>
        <taxon>Filifactoraceae</taxon>
        <taxon>Acetoanaerobium</taxon>
    </lineage>
</organism>
<dbReference type="InterPro" id="IPR014756">
    <property type="entry name" value="Ig_E-set"/>
</dbReference>
<feature type="active site" description="Proton donor" evidence="6">
    <location>
        <position position="389"/>
    </location>
</feature>
<evidence type="ECO:0000256" key="3">
    <source>
        <dbReference type="ARBA" id="ARBA00012541"/>
    </source>
</evidence>
<dbReference type="RefSeq" id="WP_079589860.1">
    <property type="nucleotide sequence ID" value="NZ_FUYN01000004.1"/>
</dbReference>
<evidence type="ECO:0000256" key="5">
    <source>
        <dbReference type="ARBA" id="ARBA00022679"/>
    </source>
</evidence>
<keyword evidence="5" id="KW-0808">Transferase</keyword>
<evidence type="ECO:0000313" key="9">
    <source>
        <dbReference type="Proteomes" id="UP000243406"/>
    </source>
</evidence>
<dbReference type="Pfam" id="PF02806">
    <property type="entry name" value="Alpha-amylase_C"/>
    <property type="match status" value="1"/>
</dbReference>
<dbReference type="Proteomes" id="UP000243406">
    <property type="component" value="Unassembled WGS sequence"/>
</dbReference>
<dbReference type="InterPro" id="IPR013780">
    <property type="entry name" value="Glyco_hydro_b"/>
</dbReference>
<evidence type="ECO:0000256" key="4">
    <source>
        <dbReference type="ARBA" id="ARBA00022676"/>
    </source>
</evidence>
<gene>
    <name evidence="8" type="ORF">SAMN02745120_2067</name>
</gene>
<reference evidence="9" key="1">
    <citation type="submission" date="2017-02" db="EMBL/GenBank/DDBJ databases">
        <authorList>
            <person name="Varghese N."/>
            <person name="Submissions S."/>
        </authorList>
    </citation>
    <scope>NUCLEOTIDE SEQUENCE [LARGE SCALE GENOMIC DNA]</scope>
    <source>
        <strain evidence="9">ATCC 35199</strain>
    </source>
</reference>
<dbReference type="SMART" id="SM00642">
    <property type="entry name" value="Aamy"/>
    <property type="match status" value="1"/>
</dbReference>
<accession>A0A1T5C775</accession>
<sequence length="673" mass="78929">MKTKEKEKSKIKLVEFDSWLEPYEDHIKTRISKYKKDRKKLLSDADDFTDFANGHLYFGFHRSNKGWYYREWAPGADSLHLIGEFNNWNPSSHPLTHLGNGYWEIFIDGKKSLWHECLVKVRVTKDNVSHDKIPLYIKRVIQDLNTHSFSGQIYCPEKDYKWMTPSFKIPKKQDLLIYEAHVGMAQEKEAIGSFSEFTNIVLPKIKEKGYNAVQLMAVMQHPYYASFGYHVSNFFAVSSWFGTPDELKILIDTAHSMDIAVLMDIVHSHAVKNTADGINEFDGTSYQFFHEGARGNHPAWDSKLFDYSKPEVIHFLLSNIKYWMDEYHFDGFRFDGITSMLYLDHGLGKSFTSYDQYFSDNTDLDAVTYLQFANALIKKIKPTAITIAEDMSGMPGMCLPISYGGLGFDYRLAMGLPDFWIRMLEQRDETWNMYTLWYEAGSKRPHEKRIGYCESHDQAMVGDKTIMFRLCDEVMYWHMHKSDNHYVIDRAIALHKLIRFFTLTAASEAYLNFMGNEFGHPEWIDFPREGNGWSYKYALRKWSLEENSELKYTYLSTFDRFMVYFAQNHDILKKSEFIQDLFIDDTRKLIVFKEQDLIFIFNFHPTDSYSDLCFPTKDSNSYKAVFDSDLDIFGGYNRVSRDIVYHSINNLKFNENCITIYSPSRTCIVLEKL</sequence>
<dbReference type="CDD" id="cd02854">
    <property type="entry name" value="E_set_GBE_euk_N"/>
    <property type="match status" value="1"/>
</dbReference>
<dbReference type="InterPro" id="IPR017853">
    <property type="entry name" value="GH"/>
</dbReference>
<dbReference type="SUPFAM" id="SSF51445">
    <property type="entry name" value="(Trans)glycosidases"/>
    <property type="match status" value="1"/>
</dbReference>
<dbReference type="GO" id="GO:0005978">
    <property type="term" value="P:glycogen biosynthetic process"/>
    <property type="evidence" value="ECO:0007669"/>
    <property type="project" value="InterPro"/>
</dbReference>
<dbReference type="InterPro" id="IPR013783">
    <property type="entry name" value="Ig-like_fold"/>
</dbReference>
<dbReference type="EC" id="2.4.1.18" evidence="3"/>
<dbReference type="PANTHER" id="PTHR43651">
    <property type="entry name" value="1,4-ALPHA-GLUCAN-BRANCHING ENZYME"/>
    <property type="match status" value="1"/>
</dbReference>
<keyword evidence="4" id="KW-0328">Glycosyltransferase</keyword>
<evidence type="ECO:0000256" key="1">
    <source>
        <dbReference type="ARBA" id="ARBA00000826"/>
    </source>
</evidence>
<comment type="similarity">
    <text evidence="2">Belongs to the glycosyl hydrolase 13 family. GlgB subfamily.</text>
</comment>
<dbReference type="SUPFAM" id="SSF51011">
    <property type="entry name" value="Glycosyl hydrolase domain"/>
    <property type="match status" value="1"/>
</dbReference>
<dbReference type="Gene3D" id="2.60.40.1180">
    <property type="entry name" value="Golgi alpha-mannosidase II"/>
    <property type="match status" value="1"/>
</dbReference>
<dbReference type="Pfam" id="PF00128">
    <property type="entry name" value="Alpha-amylase"/>
    <property type="match status" value="1"/>
</dbReference>
<protein>
    <recommendedName>
        <fullName evidence="3">1,4-alpha-glucan branching enzyme</fullName>
        <ecNumber evidence="3">2.4.1.18</ecNumber>
    </recommendedName>
</protein>
<dbReference type="PANTHER" id="PTHR43651:SF3">
    <property type="entry name" value="1,4-ALPHA-GLUCAN-BRANCHING ENZYME"/>
    <property type="match status" value="1"/>
</dbReference>
<dbReference type="InterPro" id="IPR004193">
    <property type="entry name" value="Glyco_hydro_13_N"/>
</dbReference>
<dbReference type="GO" id="GO:0043169">
    <property type="term" value="F:cation binding"/>
    <property type="evidence" value="ECO:0007669"/>
    <property type="project" value="InterPro"/>
</dbReference>
<dbReference type="InterPro" id="IPR037439">
    <property type="entry name" value="Branching_enzy"/>
</dbReference>
<dbReference type="InterPro" id="IPR006048">
    <property type="entry name" value="A-amylase/branching_C"/>
</dbReference>
<dbReference type="EMBL" id="FUYN01000004">
    <property type="protein sequence ID" value="SKB55318.1"/>
    <property type="molecule type" value="Genomic_DNA"/>
</dbReference>
<dbReference type="GO" id="GO:0004553">
    <property type="term" value="F:hydrolase activity, hydrolyzing O-glycosyl compounds"/>
    <property type="evidence" value="ECO:0007669"/>
    <property type="project" value="InterPro"/>
</dbReference>
<evidence type="ECO:0000313" key="8">
    <source>
        <dbReference type="EMBL" id="SKB55318.1"/>
    </source>
</evidence>
<evidence type="ECO:0000256" key="2">
    <source>
        <dbReference type="ARBA" id="ARBA00009000"/>
    </source>
</evidence>
<evidence type="ECO:0000256" key="6">
    <source>
        <dbReference type="PIRSR" id="PIRSR000463-1"/>
    </source>
</evidence>
<dbReference type="PIRSF" id="PIRSF000463">
    <property type="entry name" value="GlgB"/>
    <property type="match status" value="1"/>
</dbReference>
<dbReference type="Gene3D" id="2.60.40.10">
    <property type="entry name" value="Immunoglobulins"/>
    <property type="match status" value="1"/>
</dbReference>
<dbReference type="InterPro" id="IPR006047">
    <property type="entry name" value="GH13_cat_dom"/>
</dbReference>
<dbReference type="AlphaFoldDB" id="A0A1T5C775"/>